<dbReference type="InterPro" id="IPR005238">
    <property type="entry name" value="ComB-like"/>
</dbReference>
<evidence type="ECO:0000256" key="4">
    <source>
        <dbReference type="ARBA" id="ARBA00021948"/>
    </source>
</evidence>
<evidence type="ECO:0000313" key="10">
    <source>
        <dbReference type="Proteomes" id="UP000481872"/>
    </source>
</evidence>
<dbReference type="RefSeq" id="WP_199870865.1">
    <property type="nucleotide sequence ID" value="NZ_JAAGPU010000045.1"/>
</dbReference>
<protein>
    <recommendedName>
        <fullName evidence="4 8">Probable 2-phosphosulfolactate phosphatase</fullName>
        <ecNumber evidence="3 8">3.1.3.71</ecNumber>
    </recommendedName>
</protein>
<dbReference type="PANTHER" id="PTHR37311:SF1">
    <property type="entry name" value="2-PHOSPHOSULFOLACTATE PHOSPHATASE-RELATED"/>
    <property type="match status" value="1"/>
</dbReference>
<keyword evidence="10" id="KW-1185">Reference proteome</keyword>
<dbReference type="Pfam" id="PF04029">
    <property type="entry name" value="2-ph_phosp"/>
    <property type="match status" value="1"/>
</dbReference>
<keyword evidence="6 8" id="KW-0460">Magnesium</keyword>
<evidence type="ECO:0000256" key="1">
    <source>
        <dbReference type="ARBA" id="ARBA00001946"/>
    </source>
</evidence>
<dbReference type="AlphaFoldDB" id="A0A6M0H6Y6"/>
<evidence type="ECO:0000256" key="8">
    <source>
        <dbReference type="HAMAP-Rule" id="MF_00490"/>
    </source>
</evidence>
<organism evidence="9 10">
    <name type="scientific">Clostridium senegalense</name>
    <dbReference type="NCBI Taxonomy" id="1465809"/>
    <lineage>
        <taxon>Bacteria</taxon>
        <taxon>Bacillati</taxon>
        <taxon>Bacillota</taxon>
        <taxon>Clostridia</taxon>
        <taxon>Eubacteriales</taxon>
        <taxon>Clostridiaceae</taxon>
        <taxon>Clostridium</taxon>
    </lineage>
</organism>
<dbReference type="InterPro" id="IPR036702">
    <property type="entry name" value="ComB-like_sf"/>
</dbReference>
<dbReference type="Gene3D" id="3.90.1560.10">
    <property type="entry name" value="ComB-like"/>
    <property type="match status" value="1"/>
</dbReference>
<dbReference type="GO" id="GO:0050532">
    <property type="term" value="F:2-phosphosulfolactate phosphatase activity"/>
    <property type="evidence" value="ECO:0007669"/>
    <property type="project" value="UniProtKB-UniRule"/>
</dbReference>
<dbReference type="EC" id="3.1.3.71" evidence="3 8"/>
<gene>
    <name evidence="8" type="primary">comB</name>
    <name evidence="9" type="ORF">G3M99_16690</name>
</gene>
<name>A0A6M0H6Y6_9CLOT</name>
<dbReference type="HAMAP" id="MF_00490">
    <property type="entry name" value="ComB"/>
    <property type="match status" value="1"/>
</dbReference>
<reference evidence="9 10" key="1">
    <citation type="submission" date="2020-02" db="EMBL/GenBank/DDBJ databases">
        <title>Genome assembly of a novel Clostridium senegalense strain.</title>
        <authorList>
            <person name="Gupta T.B."/>
            <person name="Jauregui R."/>
            <person name="Maclean P."/>
            <person name="Nawarathana A."/>
            <person name="Brightwell G."/>
        </authorList>
    </citation>
    <scope>NUCLEOTIDE SEQUENCE [LARGE SCALE GENOMIC DNA]</scope>
    <source>
        <strain evidence="9 10">AGRFS4</strain>
    </source>
</reference>
<keyword evidence="5 8" id="KW-0378">Hydrolase</keyword>
<comment type="cofactor">
    <cofactor evidence="1 8">
        <name>Mg(2+)</name>
        <dbReference type="ChEBI" id="CHEBI:18420"/>
    </cofactor>
</comment>
<evidence type="ECO:0000256" key="6">
    <source>
        <dbReference type="ARBA" id="ARBA00022842"/>
    </source>
</evidence>
<evidence type="ECO:0000256" key="2">
    <source>
        <dbReference type="ARBA" id="ARBA00009997"/>
    </source>
</evidence>
<accession>A0A6M0H6Y6</accession>
<evidence type="ECO:0000256" key="7">
    <source>
        <dbReference type="ARBA" id="ARBA00033711"/>
    </source>
</evidence>
<proteinExistence type="inferred from homology"/>
<evidence type="ECO:0000313" key="9">
    <source>
        <dbReference type="EMBL" id="NEU06445.1"/>
    </source>
</evidence>
<dbReference type="GO" id="GO:0050545">
    <property type="term" value="F:sulfopyruvate decarboxylase activity"/>
    <property type="evidence" value="ECO:0007669"/>
    <property type="project" value="TreeGrafter"/>
</dbReference>
<sequence>MNIDIIISASDIKKEKIEGKTVVVIDVLRATSVMVTALKNGCEKVIPVKEVDEAIEIAKNDRSRYILGGERNALKIEGFDYSNSPLEYTKDVIKGKTVIMTTTNGTQAIKNAECAERIIIASMINGQAVADEIVKENKDVVFINAGTYGQFSMDDFITSGYIISRIKEKISVKLTDIATTSLYIYDNNKDITSFVKGATHYKRILELGLEDDLEYCLSKDITDIVPEYKNGIIKA</sequence>
<comment type="similarity">
    <text evidence="2 8">Belongs to the ComB family.</text>
</comment>
<evidence type="ECO:0000256" key="5">
    <source>
        <dbReference type="ARBA" id="ARBA00022801"/>
    </source>
</evidence>
<dbReference type="PANTHER" id="PTHR37311">
    <property type="entry name" value="2-PHOSPHOSULFOLACTATE PHOSPHATASE-RELATED"/>
    <property type="match status" value="1"/>
</dbReference>
<comment type="catalytic activity">
    <reaction evidence="7 8">
        <text>(2R)-O-phospho-3-sulfolactate + H2O = (2R)-3-sulfolactate + phosphate</text>
        <dbReference type="Rhea" id="RHEA:23416"/>
        <dbReference type="ChEBI" id="CHEBI:15377"/>
        <dbReference type="ChEBI" id="CHEBI:15597"/>
        <dbReference type="ChEBI" id="CHEBI:43474"/>
        <dbReference type="ChEBI" id="CHEBI:58738"/>
        <dbReference type="EC" id="3.1.3.71"/>
    </reaction>
</comment>
<dbReference type="NCBIfam" id="NF002055">
    <property type="entry name" value="PRK00886.1-4"/>
    <property type="match status" value="1"/>
</dbReference>
<dbReference type="Proteomes" id="UP000481872">
    <property type="component" value="Unassembled WGS sequence"/>
</dbReference>
<dbReference type="EMBL" id="JAAGPU010000045">
    <property type="protein sequence ID" value="NEU06445.1"/>
    <property type="molecule type" value="Genomic_DNA"/>
</dbReference>
<dbReference type="FunFam" id="3.90.1560.10:FF:000001">
    <property type="entry name" value="Probable 2-phosphosulfolactate phosphatase"/>
    <property type="match status" value="1"/>
</dbReference>
<evidence type="ECO:0000256" key="3">
    <source>
        <dbReference type="ARBA" id="ARBA00012953"/>
    </source>
</evidence>
<dbReference type="GO" id="GO:0000287">
    <property type="term" value="F:magnesium ion binding"/>
    <property type="evidence" value="ECO:0007669"/>
    <property type="project" value="UniProtKB-UniRule"/>
</dbReference>
<comment type="caution">
    <text evidence="9">The sequence shown here is derived from an EMBL/GenBank/DDBJ whole genome shotgun (WGS) entry which is preliminary data.</text>
</comment>
<dbReference type="SUPFAM" id="SSF142823">
    <property type="entry name" value="ComB-like"/>
    <property type="match status" value="1"/>
</dbReference>